<organism evidence="2 3">
    <name type="scientific">Actinidia rufa</name>
    <dbReference type="NCBI Taxonomy" id="165716"/>
    <lineage>
        <taxon>Eukaryota</taxon>
        <taxon>Viridiplantae</taxon>
        <taxon>Streptophyta</taxon>
        <taxon>Embryophyta</taxon>
        <taxon>Tracheophyta</taxon>
        <taxon>Spermatophyta</taxon>
        <taxon>Magnoliopsida</taxon>
        <taxon>eudicotyledons</taxon>
        <taxon>Gunneridae</taxon>
        <taxon>Pentapetalae</taxon>
        <taxon>asterids</taxon>
        <taxon>Ericales</taxon>
        <taxon>Actinidiaceae</taxon>
        <taxon>Actinidia</taxon>
    </lineage>
</organism>
<dbReference type="AlphaFoldDB" id="A0A7J0DVJ2"/>
<dbReference type="EMBL" id="BJWL01000422">
    <property type="protein sequence ID" value="GFS43522.1"/>
    <property type="molecule type" value="Genomic_DNA"/>
</dbReference>
<gene>
    <name evidence="2" type="ORF">Acr_00g0085590</name>
</gene>
<evidence type="ECO:0000313" key="3">
    <source>
        <dbReference type="Proteomes" id="UP000585474"/>
    </source>
</evidence>
<name>A0A7J0DVJ2_9ERIC</name>
<dbReference type="OrthoDB" id="1752139at2759"/>
<proteinExistence type="predicted"/>
<reference evidence="3" key="1">
    <citation type="submission" date="2019-07" db="EMBL/GenBank/DDBJ databases">
        <title>De Novo Assembly of kiwifruit Actinidia rufa.</title>
        <authorList>
            <person name="Sugita-Konishi S."/>
            <person name="Sato K."/>
            <person name="Mori E."/>
            <person name="Abe Y."/>
            <person name="Kisaki G."/>
            <person name="Hamano K."/>
            <person name="Suezawa K."/>
            <person name="Otani M."/>
            <person name="Fukuda T."/>
            <person name="Manabe T."/>
            <person name="Gomi K."/>
            <person name="Tabuchi M."/>
            <person name="Akimitsu K."/>
            <person name="Kataoka I."/>
        </authorList>
    </citation>
    <scope>NUCLEOTIDE SEQUENCE [LARGE SCALE GENOMIC DNA]</scope>
    <source>
        <strain evidence="3">cv. Fuchu</strain>
    </source>
</reference>
<accession>A0A7J0DVJ2</accession>
<sequence length="216" mass="24808">MRVPHKVLVTDLPAFTLGMEGEDGRTNKYRGNVSTKQKFKDLDSQIDAIDIGVKVRVSSRFKLPPQLGIYEGKMDPMDHLDLAKNGQCDVQSLLNNSKRADEKAGKRFKEYVKRFNQVVLEVEAPNDIVVIMAMIEGLHLGALFDSLSKNMPKTLSILQVKANKYIVAEEWTEAKQNRQGKQEDYERKEPDSKRIDYRCNLKSRKPEMDAKRRDHD</sequence>
<protein>
    <submittedName>
        <fullName evidence="2">Uncharacterized protein</fullName>
    </submittedName>
</protein>
<comment type="caution">
    <text evidence="2">The sequence shown here is derived from an EMBL/GenBank/DDBJ whole genome shotgun (WGS) entry which is preliminary data.</text>
</comment>
<evidence type="ECO:0000256" key="1">
    <source>
        <dbReference type="SAM" id="MobiDB-lite"/>
    </source>
</evidence>
<evidence type="ECO:0000313" key="2">
    <source>
        <dbReference type="EMBL" id="GFS43522.1"/>
    </source>
</evidence>
<keyword evidence="3" id="KW-1185">Reference proteome</keyword>
<feature type="region of interest" description="Disordered" evidence="1">
    <location>
        <begin position="175"/>
        <end position="216"/>
    </location>
</feature>
<dbReference type="Proteomes" id="UP000585474">
    <property type="component" value="Unassembled WGS sequence"/>
</dbReference>